<name>A0A5B9R2Y5_9BACT</name>
<dbReference type="InterPro" id="IPR027558">
    <property type="entry name" value="Pre_pil_HX9DG_C"/>
</dbReference>
<keyword evidence="4" id="KW-1185">Reference proteome</keyword>
<dbReference type="KEGG" id="rul:UC8_26580"/>
<keyword evidence="1" id="KW-0812">Transmembrane</keyword>
<organism evidence="3 4">
    <name type="scientific">Roseimaritima ulvae</name>
    <dbReference type="NCBI Taxonomy" id="980254"/>
    <lineage>
        <taxon>Bacteria</taxon>
        <taxon>Pseudomonadati</taxon>
        <taxon>Planctomycetota</taxon>
        <taxon>Planctomycetia</taxon>
        <taxon>Pirellulales</taxon>
        <taxon>Pirellulaceae</taxon>
        <taxon>Roseimaritima</taxon>
    </lineage>
</organism>
<dbReference type="Proteomes" id="UP000325286">
    <property type="component" value="Chromosome"/>
</dbReference>
<proteinExistence type="predicted"/>
<dbReference type="Pfam" id="PF07596">
    <property type="entry name" value="SBP_bac_10"/>
    <property type="match status" value="1"/>
</dbReference>
<dbReference type="Gene3D" id="3.30.700.10">
    <property type="entry name" value="Glycoprotein, Type 4 Pilin"/>
    <property type="match status" value="1"/>
</dbReference>
<dbReference type="PANTHER" id="PTHR30093:SF2">
    <property type="entry name" value="TYPE II SECRETION SYSTEM PROTEIN H"/>
    <property type="match status" value="1"/>
</dbReference>
<protein>
    <recommendedName>
        <fullName evidence="2">DUF1559 domain-containing protein</fullName>
    </recommendedName>
</protein>
<evidence type="ECO:0000313" key="4">
    <source>
        <dbReference type="Proteomes" id="UP000325286"/>
    </source>
</evidence>
<feature type="transmembrane region" description="Helical" evidence="1">
    <location>
        <begin position="21"/>
        <end position="42"/>
    </location>
</feature>
<dbReference type="InterPro" id="IPR045584">
    <property type="entry name" value="Pilin-like"/>
</dbReference>
<feature type="domain" description="DUF1559" evidence="2">
    <location>
        <begin position="43"/>
        <end position="295"/>
    </location>
</feature>
<dbReference type="RefSeq" id="WP_068130656.1">
    <property type="nucleotide sequence ID" value="NZ_CP042914.1"/>
</dbReference>
<evidence type="ECO:0000256" key="1">
    <source>
        <dbReference type="SAM" id="Phobius"/>
    </source>
</evidence>
<dbReference type="EMBL" id="CP042914">
    <property type="protein sequence ID" value="QEG40641.1"/>
    <property type="molecule type" value="Genomic_DNA"/>
</dbReference>
<dbReference type="NCBIfam" id="TIGR02532">
    <property type="entry name" value="IV_pilin_GFxxxE"/>
    <property type="match status" value="1"/>
</dbReference>
<dbReference type="PANTHER" id="PTHR30093">
    <property type="entry name" value="GENERAL SECRETION PATHWAY PROTEIN G"/>
    <property type="match status" value="1"/>
</dbReference>
<dbReference type="InterPro" id="IPR012902">
    <property type="entry name" value="N_methyl_site"/>
</dbReference>
<sequence>MLHRIPQGRPSTAVKRAGFTLVELLVVIAIIGVLVGLLLPAVQAAREAARRMSCSNNMKQLGLAMHNYHDTFRVFPYGHTEDGYVTRKRDCWVQRILPFIEQGALQEQYETENQTWIMDVDATVKDFQIPGMSCPSDSVSPGLGANGGVRSGGAGFQGNYVGCTGDTLMLHKSDLRGLFYYESSNNFASIVDGTSNTLMMSEVILGGPETGGWGNGGGYWGGARWGGYGFTTLESPNTTVPDRVYSCKSTNYRLLPCESLTGADTTQVFARSLHPGGVEACMADGSVRFVTETINLIPYRAMSTVNQGEVVTE</sequence>
<dbReference type="InterPro" id="IPR011453">
    <property type="entry name" value="DUF1559"/>
</dbReference>
<dbReference type="PROSITE" id="PS00409">
    <property type="entry name" value="PROKAR_NTER_METHYL"/>
    <property type="match status" value="1"/>
</dbReference>
<dbReference type="SUPFAM" id="SSF54523">
    <property type="entry name" value="Pili subunits"/>
    <property type="match status" value="1"/>
</dbReference>
<evidence type="ECO:0000259" key="2">
    <source>
        <dbReference type="Pfam" id="PF07596"/>
    </source>
</evidence>
<dbReference type="OrthoDB" id="263714at2"/>
<evidence type="ECO:0000313" key="3">
    <source>
        <dbReference type="EMBL" id="QEG40641.1"/>
    </source>
</evidence>
<dbReference type="AlphaFoldDB" id="A0A5B9R2Y5"/>
<gene>
    <name evidence="3" type="ORF">UC8_26580</name>
</gene>
<keyword evidence="1" id="KW-0472">Membrane</keyword>
<reference evidence="3 4" key="1">
    <citation type="submission" date="2019-08" db="EMBL/GenBank/DDBJ databases">
        <title>Deep-cultivation of Planctomycetes and their phenomic and genomic characterization uncovers novel biology.</title>
        <authorList>
            <person name="Wiegand S."/>
            <person name="Jogler M."/>
            <person name="Boedeker C."/>
            <person name="Pinto D."/>
            <person name="Vollmers J."/>
            <person name="Rivas-Marin E."/>
            <person name="Kohn T."/>
            <person name="Peeters S.H."/>
            <person name="Heuer A."/>
            <person name="Rast P."/>
            <person name="Oberbeckmann S."/>
            <person name="Bunk B."/>
            <person name="Jeske O."/>
            <person name="Meyerdierks A."/>
            <person name="Storesund J.E."/>
            <person name="Kallscheuer N."/>
            <person name="Luecker S."/>
            <person name="Lage O.M."/>
            <person name="Pohl T."/>
            <person name="Merkel B.J."/>
            <person name="Hornburger P."/>
            <person name="Mueller R.-W."/>
            <person name="Bruemmer F."/>
            <person name="Labrenz M."/>
            <person name="Spormann A.M."/>
            <person name="Op den Camp H."/>
            <person name="Overmann J."/>
            <person name="Amann R."/>
            <person name="Jetten M.S.M."/>
            <person name="Mascher T."/>
            <person name="Medema M.H."/>
            <person name="Devos D.P."/>
            <person name="Kaster A.-K."/>
            <person name="Ovreas L."/>
            <person name="Rohde M."/>
            <person name="Galperin M.Y."/>
            <person name="Jogler C."/>
        </authorList>
    </citation>
    <scope>NUCLEOTIDE SEQUENCE [LARGE SCALE GENOMIC DNA]</scope>
    <source>
        <strain evidence="3 4">UC8</strain>
    </source>
</reference>
<dbReference type="Pfam" id="PF07963">
    <property type="entry name" value="N_methyl"/>
    <property type="match status" value="1"/>
</dbReference>
<dbReference type="NCBIfam" id="TIGR04294">
    <property type="entry name" value="pre_pil_HX9DG"/>
    <property type="match status" value="1"/>
</dbReference>
<keyword evidence="1" id="KW-1133">Transmembrane helix</keyword>
<accession>A0A5B9R2Y5</accession>